<reference evidence="1 2" key="1">
    <citation type="submission" date="2020-02" db="EMBL/GenBank/DDBJ databases">
        <title>The draft genome of Grimontia sedimenta sp. nov., isolated from benthic sediments near coral reefs south of Kuwait.</title>
        <authorList>
            <person name="Mahmoud H.M."/>
            <person name="Jose L."/>
            <person name="Eapen S."/>
        </authorList>
    </citation>
    <scope>NUCLEOTIDE SEQUENCE [LARGE SCALE GENOMIC DNA]</scope>
    <source>
        <strain evidence="1 2">S25</strain>
    </source>
</reference>
<keyword evidence="2" id="KW-1185">Reference proteome</keyword>
<sequence length="129" mass="13795">MMSKQVEHHETNINAGDNSIVATHSANVATGNATIDNSTNLNINGSIDGLSNDKLAAIQELITFVKSGELNTEDESVAKFIVEDIEQQFSEESPNAEKILSFSNKLVSLIESAKPIAANVVKAIELLKG</sequence>
<evidence type="ECO:0000313" key="1">
    <source>
        <dbReference type="EMBL" id="NGN97279.1"/>
    </source>
</evidence>
<dbReference type="EMBL" id="JAALDL010000003">
    <property type="protein sequence ID" value="NGN97279.1"/>
    <property type="molecule type" value="Genomic_DNA"/>
</dbReference>
<proteinExistence type="predicted"/>
<comment type="caution">
    <text evidence="1">The sequence shown here is derived from an EMBL/GenBank/DDBJ whole genome shotgun (WGS) entry which is preliminary data.</text>
</comment>
<accession>A0A6M1RI77</accession>
<organism evidence="1 2">
    <name type="scientific">Grimontia sedimenti</name>
    <dbReference type="NCBI Taxonomy" id="2711294"/>
    <lineage>
        <taxon>Bacteria</taxon>
        <taxon>Pseudomonadati</taxon>
        <taxon>Pseudomonadota</taxon>
        <taxon>Gammaproteobacteria</taxon>
        <taxon>Vibrionales</taxon>
        <taxon>Vibrionaceae</taxon>
        <taxon>Grimontia</taxon>
    </lineage>
</organism>
<evidence type="ECO:0000313" key="2">
    <source>
        <dbReference type="Proteomes" id="UP000473008"/>
    </source>
</evidence>
<gene>
    <name evidence="1" type="ORF">G5S52_06280</name>
</gene>
<dbReference type="Proteomes" id="UP000473008">
    <property type="component" value="Unassembled WGS sequence"/>
</dbReference>
<name>A0A6M1RI77_9GAMM</name>
<dbReference type="RefSeq" id="WP_165012280.1">
    <property type="nucleotide sequence ID" value="NZ_JAALDL010000003.1"/>
</dbReference>
<protein>
    <submittedName>
        <fullName evidence="1">Uncharacterized protein</fullName>
    </submittedName>
</protein>
<dbReference type="AlphaFoldDB" id="A0A6M1RI77"/>